<dbReference type="InterPro" id="IPR008523">
    <property type="entry name" value="DUF805"/>
</dbReference>
<evidence type="ECO:0000313" key="2">
    <source>
        <dbReference type="EMBL" id="QED29555.1"/>
    </source>
</evidence>
<feature type="transmembrane region" description="Helical" evidence="1">
    <location>
        <begin position="98"/>
        <end position="121"/>
    </location>
</feature>
<dbReference type="EMBL" id="CP042467">
    <property type="protein sequence ID" value="QED29555.1"/>
    <property type="molecule type" value="Genomic_DNA"/>
</dbReference>
<dbReference type="Proteomes" id="UP000321595">
    <property type="component" value="Chromosome"/>
</dbReference>
<feature type="transmembrane region" description="Helical" evidence="1">
    <location>
        <begin position="69"/>
        <end position="86"/>
    </location>
</feature>
<proteinExistence type="predicted"/>
<dbReference type="GO" id="GO:0016020">
    <property type="term" value="C:membrane"/>
    <property type="evidence" value="ECO:0007669"/>
    <property type="project" value="InterPro"/>
</dbReference>
<feature type="transmembrane region" description="Helical" evidence="1">
    <location>
        <begin position="147"/>
        <end position="168"/>
    </location>
</feature>
<organism evidence="2 3">
    <name type="scientific">Microvenator marinus</name>
    <dbReference type="NCBI Taxonomy" id="2600177"/>
    <lineage>
        <taxon>Bacteria</taxon>
        <taxon>Deltaproteobacteria</taxon>
        <taxon>Bradymonadales</taxon>
        <taxon>Microvenatoraceae</taxon>
        <taxon>Microvenator</taxon>
    </lineage>
</organism>
<evidence type="ECO:0000256" key="1">
    <source>
        <dbReference type="SAM" id="Phobius"/>
    </source>
</evidence>
<dbReference type="InterPro" id="IPR023393">
    <property type="entry name" value="START-like_dom_sf"/>
</dbReference>
<keyword evidence="3" id="KW-1185">Reference proteome</keyword>
<dbReference type="Gene3D" id="3.30.530.20">
    <property type="match status" value="1"/>
</dbReference>
<keyword evidence="1" id="KW-1133">Transmembrane helix</keyword>
<dbReference type="Pfam" id="PF05656">
    <property type="entry name" value="DUF805"/>
    <property type="match status" value="1"/>
</dbReference>
<sequence length="455" mass="49965">MAILRLLFGLHAPINQKTYVVAGLLLAALKFGIDWLVVYLTTGKAWTLAAYLSPVLFMRSEAIRPAPEWVLWALVMYALPFAWIGLTMSVRRAADAGLTPWAGILFLIPGVNWLVILVLSLMPTRRNGEPFDWDAASKTSPVDLKSAILGISLGVFLVLGMVALSVFVLGNYGWSLFIGTPLVVGMLVGFLTNRENPRSKMSTITTSSISISIAGLATLLFAIEGIICILMAMPPAMIVAMAGSLVGRAIAISNISRKGNAAMTAVMFSLPILGGAETLDKESPLYEVATTVEIDAPPSEVWHQVIHFSELPPPPKWVQSTGIAYPIRARLEGEGVGAVRHCEFSTGAFVEPITHWEEGVRLAFDVASQPRPMDEWSPYNHIHPPHLDGYLRSKRGEFRLIELPGGRTRLEGSTWYEVDISPRVYWSVITDSLIHRIHLRVLEHVKSEAEKAHKS</sequence>
<evidence type="ECO:0000313" key="3">
    <source>
        <dbReference type="Proteomes" id="UP000321595"/>
    </source>
</evidence>
<dbReference type="RefSeq" id="WP_146962788.1">
    <property type="nucleotide sequence ID" value="NZ_CP042467.1"/>
</dbReference>
<protein>
    <recommendedName>
        <fullName evidence="4">DUF805 domain-containing protein</fullName>
    </recommendedName>
</protein>
<dbReference type="KEGG" id="bbae:FRD01_20405"/>
<keyword evidence="1" id="KW-0472">Membrane</keyword>
<dbReference type="AlphaFoldDB" id="A0A5B8XVE4"/>
<gene>
    <name evidence="2" type="ORF">FRD01_20405</name>
</gene>
<keyword evidence="1" id="KW-0812">Transmembrane</keyword>
<feature type="transmembrane region" description="Helical" evidence="1">
    <location>
        <begin position="204"/>
        <end position="223"/>
    </location>
</feature>
<name>A0A5B8XVE4_9DELT</name>
<feature type="transmembrane region" description="Helical" evidence="1">
    <location>
        <begin position="36"/>
        <end position="57"/>
    </location>
</feature>
<accession>A0A5B8XVE4</accession>
<reference evidence="2 3" key="1">
    <citation type="submission" date="2019-08" db="EMBL/GenBank/DDBJ databases">
        <authorList>
            <person name="Liang Q."/>
        </authorList>
    </citation>
    <scope>NUCLEOTIDE SEQUENCE [LARGE SCALE GENOMIC DNA]</scope>
    <source>
        <strain evidence="2 3">V1718</strain>
    </source>
</reference>
<feature type="transmembrane region" description="Helical" evidence="1">
    <location>
        <begin position="174"/>
        <end position="192"/>
    </location>
</feature>
<dbReference type="OrthoDB" id="315686at2"/>
<evidence type="ECO:0008006" key="4">
    <source>
        <dbReference type="Google" id="ProtNLM"/>
    </source>
</evidence>
<dbReference type="SUPFAM" id="SSF55961">
    <property type="entry name" value="Bet v1-like"/>
    <property type="match status" value="1"/>
</dbReference>